<keyword evidence="8" id="KW-1133">Transmembrane helix</keyword>
<dbReference type="STRING" id="6832.A0A553NXV3"/>
<comment type="caution">
    <text evidence="17">The sequence shown here is derived from an EMBL/GenBank/DDBJ whole genome shotgun (WGS) entry which is preliminary data.</text>
</comment>
<feature type="region of interest" description="Disordered" evidence="12">
    <location>
        <begin position="1316"/>
        <end position="1361"/>
    </location>
</feature>
<dbReference type="GO" id="GO:0004725">
    <property type="term" value="F:protein tyrosine phosphatase activity"/>
    <property type="evidence" value="ECO:0007669"/>
    <property type="project" value="UniProtKB-EC"/>
</dbReference>
<accession>A0A553NXV3</accession>
<dbReference type="FunFam" id="2.60.40.10:FF:001386">
    <property type="entry name" value="Receptor-type tyrosine-protein phosphatase gamma"/>
    <property type="match status" value="1"/>
</dbReference>
<dbReference type="InterPro" id="IPR016130">
    <property type="entry name" value="Tyr_Pase_AS"/>
</dbReference>
<feature type="domain" description="Fibronectin type-III" evidence="16">
    <location>
        <begin position="257"/>
        <end position="356"/>
    </location>
</feature>
<dbReference type="PANTHER" id="PTHR46957:SF3">
    <property type="entry name" value="CYTOKINE RECEPTOR"/>
    <property type="match status" value="1"/>
</dbReference>
<evidence type="ECO:0000256" key="6">
    <source>
        <dbReference type="ARBA" id="ARBA00022801"/>
    </source>
</evidence>
<protein>
    <recommendedName>
        <fullName evidence="2">protein-tyrosine-phosphatase</fullName>
        <ecNumber evidence="2">3.1.3.48</ecNumber>
    </recommendedName>
</protein>
<feature type="domain" description="Tyrosine-protein phosphatase" evidence="13">
    <location>
        <begin position="988"/>
        <end position="1244"/>
    </location>
</feature>
<dbReference type="InterPro" id="IPR003595">
    <property type="entry name" value="Tyr_Pase_cat"/>
</dbReference>
<evidence type="ECO:0000256" key="8">
    <source>
        <dbReference type="ARBA" id="ARBA00022989"/>
    </source>
</evidence>
<dbReference type="InterPro" id="IPR007110">
    <property type="entry name" value="Ig-like_dom"/>
</dbReference>
<dbReference type="InterPro" id="IPR036116">
    <property type="entry name" value="FN3_sf"/>
</dbReference>
<feature type="region of interest" description="Disordered" evidence="12">
    <location>
        <begin position="82"/>
        <end position="111"/>
    </location>
</feature>
<feature type="compositionally biased region" description="Low complexity" evidence="12">
    <location>
        <begin position="1251"/>
        <end position="1266"/>
    </location>
</feature>
<dbReference type="InterPro" id="IPR036179">
    <property type="entry name" value="Ig-like_dom_sf"/>
</dbReference>
<evidence type="ECO:0000256" key="10">
    <source>
        <dbReference type="ARBA" id="ARBA00023180"/>
    </source>
</evidence>
<evidence type="ECO:0000313" key="18">
    <source>
        <dbReference type="Proteomes" id="UP000318571"/>
    </source>
</evidence>
<dbReference type="InterPro" id="IPR029021">
    <property type="entry name" value="Prot-tyrosine_phosphatase-like"/>
</dbReference>
<feature type="domain" description="Tyrosine specific protein phosphatases" evidence="14">
    <location>
        <begin position="871"/>
        <end position="943"/>
    </location>
</feature>
<dbReference type="InterPro" id="IPR050713">
    <property type="entry name" value="RTP_Phos/Ushers"/>
</dbReference>
<feature type="domain" description="Fibronectin type-III" evidence="16">
    <location>
        <begin position="360"/>
        <end position="452"/>
    </location>
</feature>
<dbReference type="Pfam" id="PF00041">
    <property type="entry name" value="fn3"/>
    <property type="match status" value="3"/>
</dbReference>
<dbReference type="SMART" id="SM00060">
    <property type="entry name" value="FN3"/>
    <property type="match status" value="4"/>
</dbReference>
<dbReference type="CDD" id="cd14549">
    <property type="entry name" value="R5-PTPc-1"/>
    <property type="match status" value="1"/>
</dbReference>
<feature type="region of interest" description="Disordered" evidence="12">
    <location>
        <begin position="1249"/>
        <end position="1274"/>
    </location>
</feature>
<comment type="subcellular location">
    <subcellularLocation>
        <location evidence="1">Membrane</location>
        <topology evidence="1">Single-pass membrane protein</topology>
    </subcellularLocation>
</comment>
<dbReference type="PRINTS" id="PR00700">
    <property type="entry name" value="PRTYPHPHTASE"/>
</dbReference>
<organism evidence="17 18">
    <name type="scientific">Tigriopus californicus</name>
    <name type="common">Marine copepod</name>
    <dbReference type="NCBI Taxonomy" id="6832"/>
    <lineage>
        <taxon>Eukaryota</taxon>
        <taxon>Metazoa</taxon>
        <taxon>Ecdysozoa</taxon>
        <taxon>Arthropoda</taxon>
        <taxon>Crustacea</taxon>
        <taxon>Multicrustacea</taxon>
        <taxon>Hexanauplia</taxon>
        <taxon>Copepoda</taxon>
        <taxon>Harpacticoida</taxon>
        <taxon>Harpacticidae</taxon>
        <taxon>Tigriopus</taxon>
    </lineage>
</organism>
<dbReference type="GO" id="GO:0048666">
    <property type="term" value="P:neuron development"/>
    <property type="evidence" value="ECO:0007669"/>
    <property type="project" value="UniProtKB-ARBA"/>
</dbReference>
<evidence type="ECO:0000256" key="3">
    <source>
        <dbReference type="ARBA" id="ARBA00022692"/>
    </source>
</evidence>
<dbReference type="FunFam" id="3.90.190.10:FF:000068">
    <property type="entry name" value="receptor-type tyrosine-protein phosphatase zeta"/>
    <property type="match status" value="1"/>
</dbReference>
<evidence type="ECO:0000259" key="13">
    <source>
        <dbReference type="PROSITE" id="PS50055"/>
    </source>
</evidence>
<keyword evidence="3" id="KW-0812">Transmembrane</keyword>
<keyword evidence="9" id="KW-0472">Membrane</keyword>
<dbReference type="SMART" id="SM00409">
    <property type="entry name" value="IG"/>
    <property type="match status" value="1"/>
</dbReference>
<proteinExistence type="predicted"/>
<gene>
    <name evidence="17" type="ORF">TCAL_11613</name>
</gene>
<evidence type="ECO:0000259" key="14">
    <source>
        <dbReference type="PROSITE" id="PS50056"/>
    </source>
</evidence>
<feature type="compositionally biased region" description="Low complexity" evidence="12">
    <location>
        <begin position="1"/>
        <end position="20"/>
    </location>
</feature>
<dbReference type="Pfam" id="PF00102">
    <property type="entry name" value="Y_phosphatase"/>
    <property type="match status" value="2"/>
</dbReference>
<evidence type="ECO:0000256" key="9">
    <source>
        <dbReference type="ARBA" id="ARBA00023136"/>
    </source>
</evidence>
<evidence type="ECO:0000313" key="17">
    <source>
        <dbReference type="EMBL" id="TRY70248.1"/>
    </source>
</evidence>
<dbReference type="PANTHER" id="PTHR46957">
    <property type="entry name" value="CYTOKINE RECEPTOR"/>
    <property type="match status" value="1"/>
</dbReference>
<keyword evidence="4" id="KW-0732">Signal</keyword>
<keyword evidence="5" id="KW-0677">Repeat</keyword>
<feature type="domain" description="Fibronectin type-III" evidence="16">
    <location>
        <begin position="453"/>
        <end position="573"/>
    </location>
</feature>
<evidence type="ECO:0000256" key="12">
    <source>
        <dbReference type="SAM" id="MobiDB-lite"/>
    </source>
</evidence>
<dbReference type="PROSITE" id="PS50056">
    <property type="entry name" value="TYR_PHOSPHATASE_2"/>
    <property type="match status" value="1"/>
</dbReference>
<dbReference type="InterPro" id="IPR003961">
    <property type="entry name" value="FN3_dom"/>
</dbReference>
<dbReference type="FunFam" id="2.60.40.10:FF:000028">
    <property type="entry name" value="Neuronal cell adhesion molecule"/>
    <property type="match status" value="1"/>
</dbReference>
<evidence type="ECO:0000256" key="4">
    <source>
        <dbReference type="ARBA" id="ARBA00022729"/>
    </source>
</evidence>
<feature type="compositionally biased region" description="Low complexity" evidence="12">
    <location>
        <begin position="1327"/>
        <end position="1342"/>
    </location>
</feature>
<dbReference type="PROSITE" id="PS00383">
    <property type="entry name" value="TYR_PHOSPHATASE_1"/>
    <property type="match status" value="1"/>
</dbReference>
<keyword evidence="6" id="KW-0378">Hydrolase</keyword>
<feature type="compositionally biased region" description="Polar residues" evidence="12">
    <location>
        <begin position="1317"/>
        <end position="1326"/>
    </location>
</feature>
<evidence type="ECO:0000256" key="2">
    <source>
        <dbReference type="ARBA" id="ARBA00013064"/>
    </source>
</evidence>
<evidence type="ECO:0000256" key="11">
    <source>
        <dbReference type="ARBA" id="ARBA00051722"/>
    </source>
</evidence>
<feature type="domain" description="Ig-like" evidence="15">
    <location>
        <begin position="21"/>
        <end position="147"/>
    </location>
</feature>
<dbReference type="InterPro" id="IPR000387">
    <property type="entry name" value="Tyr_Pase_dom"/>
</dbReference>
<dbReference type="FunFam" id="3.90.190.10:FF:000013">
    <property type="entry name" value="receptor-type tyrosine-protein phosphatase zeta isoform X1"/>
    <property type="match status" value="1"/>
</dbReference>
<dbReference type="InterPro" id="IPR000242">
    <property type="entry name" value="PTP_cat"/>
</dbReference>
<feature type="region of interest" description="Disordered" evidence="12">
    <location>
        <begin position="1289"/>
        <end position="1308"/>
    </location>
</feature>
<dbReference type="SMART" id="SM00194">
    <property type="entry name" value="PTPc"/>
    <property type="match status" value="2"/>
</dbReference>
<feature type="region of interest" description="Disordered" evidence="12">
    <location>
        <begin position="1"/>
        <end position="31"/>
    </location>
</feature>
<dbReference type="SMART" id="SM00404">
    <property type="entry name" value="PTPc_motif"/>
    <property type="match status" value="2"/>
</dbReference>
<dbReference type="GO" id="GO:0016020">
    <property type="term" value="C:membrane"/>
    <property type="evidence" value="ECO:0007669"/>
    <property type="project" value="UniProtKB-SubCell"/>
</dbReference>
<dbReference type="InterPro" id="IPR013783">
    <property type="entry name" value="Ig-like_fold"/>
</dbReference>
<dbReference type="Gene3D" id="3.90.190.10">
    <property type="entry name" value="Protein tyrosine phosphatase superfamily"/>
    <property type="match status" value="2"/>
</dbReference>
<dbReference type="PROSITE" id="PS50055">
    <property type="entry name" value="TYR_PHOSPHATASE_PTP"/>
    <property type="match status" value="2"/>
</dbReference>
<reference evidence="17 18" key="1">
    <citation type="journal article" date="2018" name="Nat. Ecol. Evol.">
        <title>Genomic signatures of mitonuclear coevolution across populations of Tigriopus californicus.</title>
        <authorList>
            <person name="Barreto F.S."/>
            <person name="Watson E.T."/>
            <person name="Lima T.G."/>
            <person name="Willett C.S."/>
            <person name="Edmands S."/>
            <person name="Li W."/>
            <person name="Burton R.S."/>
        </authorList>
    </citation>
    <scope>NUCLEOTIDE SEQUENCE [LARGE SCALE GENOMIC DNA]</scope>
    <source>
        <strain evidence="17 18">San Diego</strain>
    </source>
</reference>
<keyword evidence="18" id="KW-1185">Reference proteome</keyword>
<evidence type="ECO:0000259" key="16">
    <source>
        <dbReference type="PROSITE" id="PS50853"/>
    </source>
</evidence>
<comment type="catalytic activity">
    <reaction evidence="11">
        <text>O-phospho-L-tyrosyl-[protein] + H2O = L-tyrosyl-[protein] + phosphate</text>
        <dbReference type="Rhea" id="RHEA:10684"/>
        <dbReference type="Rhea" id="RHEA-COMP:10136"/>
        <dbReference type="Rhea" id="RHEA-COMP:20101"/>
        <dbReference type="ChEBI" id="CHEBI:15377"/>
        <dbReference type="ChEBI" id="CHEBI:43474"/>
        <dbReference type="ChEBI" id="CHEBI:46858"/>
        <dbReference type="ChEBI" id="CHEBI:61978"/>
        <dbReference type="EC" id="3.1.3.48"/>
    </reaction>
</comment>
<feature type="domain" description="Fibronectin type-III" evidence="16">
    <location>
        <begin position="158"/>
        <end position="255"/>
    </location>
</feature>
<evidence type="ECO:0000259" key="15">
    <source>
        <dbReference type="PROSITE" id="PS50835"/>
    </source>
</evidence>
<keyword evidence="10" id="KW-0325">Glycoprotein</keyword>
<dbReference type="Proteomes" id="UP000318571">
    <property type="component" value="Chromosome 9"/>
</dbReference>
<dbReference type="Gene3D" id="2.60.40.10">
    <property type="entry name" value="Immunoglobulins"/>
    <property type="match status" value="5"/>
</dbReference>
<keyword evidence="7" id="KW-0904">Protein phosphatase</keyword>
<name>A0A553NXV3_TIGCA</name>
<sequence>GADPPSASGAGSSSSSSHSGPHTRDPVGTTDNVYRQAGENVTLLCQGLTEDSLVRSVKWLCQGCYSNSPSHETIVAEFKEGQNPDEDLEDPAQMSHESSLELSSKSSAPPRVTLTPSVFSIEISPLAAEDSGEYICLVNNRKRPNVAVRLFVQDVPAPPGVPLVMGFTSRSVNLSWTPPFNTHNSPISHYLIHVRVGENGIWDEKNTLETQSNATVFQVDDLQPFTTYSFRITALNGLGRSHPSKESYYMITLREVPSGKPTITAAHNTSSSSIQLSWRPPHPSTLHGEFLGYRIAYKPRHMGPEAVNEMLIKDPNVDKFTITRLRTFTQYLISVQVYNPEGLGPSTTVVVMTDEGVPSQPMNVSFRGVTNASVLVRWHQPKFPNGIIQGYRLYYMHKNYTDVQTIRDPEEEMEHNLAGLEPFTKYKLWLKAFTWKNEGEPSEPFEMLTDVDGPSAPLISNLTCKDEQSIYLEWERPERVYKGIDFYFIYYRSEDEWQFEEIIVERNASQPNGGADEGEHGLSEDGSKILLSNLTTNAMHELKVRAATRSIYNETTLYRGDFSEPQKILLKLNCDQVKASTVVRTATIGLELSAGIIAGGTCVLFALLLALVAIALWRRYFNESYYYLDESPATPAPSVVPDWDIEQSVTTSMVGEGPRLATTRTAIPAHLFIQHVASLHANGDIGFSKEYEAIQSLSTHEEIPADSSYQADNKLKNRYHNVVAYDHSRVQLRPLPGQKRGEYVNANYIDGFQKAHAYIGTQGPLPSTFDSFWRMIWEQKVKVVVMITNLVERGRRKCDLYWPTEGPATYGLIEVSLVSEEELATYTVRTFKIRHIKIKAVKQKASERYVHQYHYTNWPDHGVPENPLPVLSFVKKSSASSTRESDGPIVVHCSAGVGRTGAYILIDAMLKQMRAKGELNLVAYLKHIRTQRNYLVQTEEQFMFVHDALAEAVASGETNINRSYLSRYISSLQSSFTTDENSIPWQLLDRQFKLATAYQPQEVQFMAALKTCNQCKNQNFDYLPIESARVPLAPRVSLDGSDYINASWLPGFKRLKEFIITQHPTDHTVDDFWQMLWDHNVRSVVVLSALQQPEFGIFWPSQQVDLDLDAIRVKLVDESEYHGYQTKEFNLISHHDDYEMSVKLVFCPSWPHHCSPLSTASDLIRVANTLHTQVQHSSGPLAIVDRFGGPEAATFCALSTLLRQLDFENHVDVYQYAKVAHNRRPGIWKSQDDYLFLYRVIESVCSNGPVSASTSSTSTSSCGGSTIAESSSSTEGLSVAKRHCAKSTFSSGRLSTSGGGGPHPSRLTAAVVPHINGHSNSRANGGTSSSMSTVSSSTSSFSIRVPPDGMESASHEGLQKT</sequence>
<dbReference type="SUPFAM" id="SSF48726">
    <property type="entry name" value="Immunoglobulin"/>
    <property type="match status" value="1"/>
</dbReference>
<dbReference type="InterPro" id="IPR003599">
    <property type="entry name" value="Ig_sub"/>
</dbReference>
<dbReference type="PROSITE" id="PS50835">
    <property type="entry name" value="IG_LIKE"/>
    <property type="match status" value="1"/>
</dbReference>
<dbReference type="EMBL" id="VCGU01000009">
    <property type="protein sequence ID" value="TRY70248.1"/>
    <property type="molecule type" value="Genomic_DNA"/>
</dbReference>
<evidence type="ECO:0000256" key="5">
    <source>
        <dbReference type="ARBA" id="ARBA00022737"/>
    </source>
</evidence>
<dbReference type="SUPFAM" id="SSF52799">
    <property type="entry name" value="(Phosphotyrosine protein) phosphatases II"/>
    <property type="match status" value="2"/>
</dbReference>
<feature type="compositionally biased region" description="Low complexity" evidence="12">
    <location>
        <begin position="95"/>
        <end position="107"/>
    </location>
</feature>
<feature type="domain" description="Tyrosine-protein phosphatase" evidence="13">
    <location>
        <begin position="687"/>
        <end position="952"/>
    </location>
</feature>
<evidence type="ECO:0000256" key="1">
    <source>
        <dbReference type="ARBA" id="ARBA00004167"/>
    </source>
</evidence>
<dbReference type="EC" id="3.1.3.48" evidence="2"/>
<dbReference type="PROSITE" id="PS50853">
    <property type="entry name" value="FN3"/>
    <property type="match status" value="4"/>
</dbReference>
<evidence type="ECO:0000256" key="7">
    <source>
        <dbReference type="ARBA" id="ARBA00022912"/>
    </source>
</evidence>
<dbReference type="SUPFAM" id="SSF49265">
    <property type="entry name" value="Fibronectin type III"/>
    <property type="match status" value="2"/>
</dbReference>
<dbReference type="CDD" id="cd00063">
    <property type="entry name" value="FN3"/>
    <property type="match status" value="4"/>
</dbReference>
<feature type="non-terminal residue" evidence="17">
    <location>
        <position position="1"/>
    </location>
</feature>
<dbReference type="OMA" id="FNESYYY"/>